<dbReference type="Gene3D" id="2.120.10.30">
    <property type="entry name" value="TolB, C-terminal domain"/>
    <property type="match status" value="1"/>
</dbReference>
<feature type="region of interest" description="Disordered" evidence="1">
    <location>
        <begin position="335"/>
        <end position="356"/>
    </location>
</feature>
<dbReference type="KEGG" id="ftj:FTUN_8544"/>
<gene>
    <name evidence="4" type="ORF">FTUN_8544</name>
</gene>
<feature type="domain" description="Hydrazine synthase alpha subunit middle" evidence="3">
    <location>
        <begin position="621"/>
        <end position="670"/>
    </location>
</feature>
<keyword evidence="5" id="KW-1185">Reference proteome</keyword>
<dbReference type="Proteomes" id="UP000503447">
    <property type="component" value="Chromosome"/>
</dbReference>
<organism evidence="4 5">
    <name type="scientific">Frigoriglobus tundricola</name>
    <dbReference type="NCBI Taxonomy" id="2774151"/>
    <lineage>
        <taxon>Bacteria</taxon>
        <taxon>Pseudomonadati</taxon>
        <taxon>Planctomycetota</taxon>
        <taxon>Planctomycetia</taxon>
        <taxon>Gemmatales</taxon>
        <taxon>Gemmataceae</taxon>
        <taxon>Frigoriglobus</taxon>
    </lineage>
</organism>
<dbReference type="RefSeq" id="WP_171475559.1">
    <property type="nucleotide sequence ID" value="NZ_CP053452.2"/>
</dbReference>
<dbReference type="Pfam" id="PF18582">
    <property type="entry name" value="HZS_alpha"/>
    <property type="match status" value="1"/>
</dbReference>
<name>A0A6M5Z486_9BACT</name>
<evidence type="ECO:0000256" key="2">
    <source>
        <dbReference type="SAM" id="SignalP"/>
    </source>
</evidence>
<dbReference type="SUPFAM" id="SSF82171">
    <property type="entry name" value="DPP6 N-terminal domain-like"/>
    <property type="match status" value="1"/>
</dbReference>
<protein>
    <recommendedName>
        <fullName evidence="3">Hydrazine synthase alpha subunit middle domain-containing protein</fullName>
    </recommendedName>
</protein>
<keyword evidence="2" id="KW-0732">Signal</keyword>
<feature type="region of interest" description="Disordered" evidence="1">
    <location>
        <begin position="837"/>
        <end position="886"/>
    </location>
</feature>
<sequence>MSRRVLRACLPVLLASLALGQPQTPDANGPINVTPKPIASDPSVKWDYDIVYVRTPRKGDAVGTNWPEISNPVFMDAGGDLMRLRPDGGEEVLVKGGAGCVTDPMVSFDGEWVYYSLFHDLKGASISQGPPAGADIYKIHVKSKRVVRLTHQQFTPNTGAGDWSKDFRTPEPGKNSFEYGVFNTGPCPLPGGKVMFTSNRNGFKPPKRLPHILQLFLMDDDGSNVECIGHLNLGMALHPTVLKDGRVMFSSLESQGLRSSTLWGLWTIHPDGTGWGPMASAFMPGASPSAWHFQTQLSDGSIVAEEYYSQTSSGFGSLVRFPLSAPEGQTFGPGYTLDPRNPPLQHGRTDAGQPRVRRMPFSPFGVESITPFARADEGPADFAVRGSRSGPRVGKVTHPSAAPDNHLLVVWSPGPVNGGYTVHKPAVDGGLYLLREGKIVNEPGELLLIKNDPKFNESWPRALVPYKRVHGVREPKALPARANDGSLSKHLPAGTPFGLVGTSSFYKRESYPNGVVKPGTVTAAFAGTDATGYQDLDPFNSALDGASLNWFNQGADTGRYSNADIHAVRILAMEPTTDRNKGPNSGRTFRSHANERLRILGELPLRKFGSSAQEPADPDGNPDTSFLAKVPADVGFTFQTLDKRGMVLNMAQTWHQVRPGEVRTDCGGCHAHSQKPTDFRLTAAAKPDYDVFDLTTKTPLLTTQARDESKKKWDAKAETGVRYDPGVKNVEYFRDVKPILDRSCVACHTTKNGAAPAAKLVLDDDQTVNLPDCDDVPGTYYRLAMDSAGRFGDKPIIGSWRGANASRYVRMFQSRRSLLVWKIYGERLDGWSNDDFPTETAPGDPKTLQLKGEPVANTPANRNRADLDYTGNVMPPPDSVKSGKVAPLSDEDRLTLVRWIDLGCPIDMTFDPQNPAKPGFGWSLDDQRPTLALASPVAGANPPLERVLIGMHDYGTGLDASSFTVLADFAVNGVAAGENLAPRFVARGGGVFELKLHAAVTTPRGKLTVSVKDRQGNTTRIDRVFSAAR</sequence>
<feature type="signal peptide" evidence="2">
    <location>
        <begin position="1"/>
        <end position="20"/>
    </location>
</feature>
<evidence type="ECO:0000259" key="3">
    <source>
        <dbReference type="Pfam" id="PF18582"/>
    </source>
</evidence>
<dbReference type="InterPro" id="IPR040698">
    <property type="entry name" value="HZS_alpha_mid"/>
</dbReference>
<dbReference type="EMBL" id="CP053452">
    <property type="protein sequence ID" value="QJX00906.1"/>
    <property type="molecule type" value="Genomic_DNA"/>
</dbReference>
<accession>A0A6M5Z486</accession>
<evidence type="ECO:0000313" key="5">
    <source>
        <dbReference type="Proteomes" id="UP000503447"/>
    </source>
</evidence>
<proteinExistence type="predicted"/>
<dbReference type="AlphaFoldDB" id="A0A6M5Z486"/>
<feature type="chain" id="PRO_5027003377" description="Hydrazine synthase alpha subunit middle domain-containing protein" evidence="2">
    <location>
        <begin position="21"/>
        <end position="1029"/>
    </location>
</feature>
<reference evidence="5" key="1">
    <citation type="submission" date="2020-05" db="EMBL/GenBank/DDBJ databases">
        <title>Frigoriglobus tundricola gen. nov., sp. nov., a psychrotolerant cellulolytic planctomycete of the family Gemmataceae with two divergent copies of 16S rRNA gene.</title>
        <authorList>
            <person name="Kulichevskaya I.S."/>
            <person name="Ivanova A.A."/>
            <person name="Naumoff D.G."/>
            <person name="Beletsky A.V."/>
            <person name="Rijpstra W.I.C."/>
            <person name="Sinninghe Damste J.S."/>
            <person name="Mardanov A.V."/>
            <person name="Ravin N.V."/>
            <person name="Dedysh S.N."/>
        </authorList>
    </citation>
    <scope>NUCLEOTIDE SEQUENCE [LARGE SCALE GENOMIC DNA]</scope>
    <source>
        <strain evidence="5">PL17</strain>
    </source>
</reference>
<evidence type="ECO:0000256" key="1">
    <source>
        <dbReference type="SAM" id="MobiDB-lite"/>
    </source>
</evidence>
<evidence type="ECO:0000313" key="4">
    <source>
        <dbReference type="EMBL" id="QJX00906.1"/>
    </source>
</evidence>
<dbReference type="InterPro" id="IPR011042">
    <property type="entry name" value="6-blade_b-propeller_TolB-like"/>
</dbReference>